<dbReference type="GeneID" id="34946109"/>
<proteinExistence type="predicted"/>
<accession>A0A090M8F8</accession>
<feature type="region of interest" description="Disordered" evidence="1">
    <location>
        <begin position="150"/>
        <end position="169"/>
    </location>
</feature>
<evidence type="ECO:0000256" key="1">
    <source>
        <dbReference type="SAM" id="MobiDB-lite"/>
    </source>
</evidence>
<feature type="region of interest" description="Disordered" evidence="1">
    <location>
        <begin position="1"/>
        <end position="34"/>
    </location>
</feature>
<reference evidence="2 3" key="2">
    <citation type="journal article" date="2014" name="BMC Genomics">
        <title>An improved genome of the model marine alga Ostreococcus tauri unfolds by assessing Illumina de novo assemblies.</title>
        <authorList>
            <person name="Blanc-Mathieu R."/>
            <person name="Verhelst B."/>
            <person name="Derelle E."/>
            <person name="Rombauts S."/>
            <person name="Bouget F.Y."/>
            <person name="Carre I."/>
            <person name="Chateau A."/>
            <person name="Eyre-Walker A."/>
            <person name="Grimsley N."/>
            <person name="Moreau H."/>
            <person name="Piegu B."/>
            <person name="Rivals E."/>
            <person name="Schackwitz W."/>
            <person name="Van de Peer Y."/>
            <person name="Piganeau G."/>
        </authorList>
    </citation>
    <scope>NUCLEOTIDE SEQUENCE [LARGE SCALE GENOMIC DNA]</scope>
    <source>
        <strain evidence="3">OTTH 0595 / CCAP 157/2 / RCC745</strain>
    </source>
</reference>
<organism evidence="2 3">
    <name type="scientific">Ostreococcus tauri</name>
    <name type="common">Marine green alga</name>
    <dbReference type="NCBI Taxonomy" id="70448"/>
    <lineage>
        <taxon>Eukaryota</taxon>
        <taxon>Viridiplantae</taxon>
        <taxon>Chlorophyta</taxon>
        <taxon>Mamiellophyceae</taxon>
        <taxon>Mamiellales</taxon>
        <taxon>Bathycoccaceae</taxon>
        <taxon>Ostreococcus</taxon>
    </lineage>
</organism>
<dbReference type="InParanoid" id="A0A090M8F8"/>
<dbReference type="AlphaFoldDB" id="A0A090M8F8"/>
<dbReference type="OrthoDB" id="495933at2759"/>
<sequence length="169" mass="18061">MVRSMVRARVVARGGGRAGRRRGGGHSRTGNSRTRTRAIEGRRLDEGYNCVIRDDGVIVAEDIPSGTYEVSAWWAGARNDGKGNAPRCDSERQRGCEVRCELTEDGDLVCEGLESGTYNVMNVKDLDEACVVAMDGTTIECAGAGSPVEKDTGDLNLKDSAQHGTRLGG</sequence>
<evidence type="ECO:0000313" key="3">
    <source>
        <dbReference type="Proteomes" id="UP000009170"/>
    </source>
</evidence>
<keyword evidence="3" id="KW-1185">Reference proteome</keyword>
<dbReference type="RefSeq" id="XP_022839587.1">
    <property type="nucleotide sequence ID" value="XM_022983309.1"/>
</dbReference>
<dbReference type="Proteomes" id="UP000009170">
    <property type="component" value="Unassembled WGS sequence"/>
</dbReference>
<protein>
    <submittedName>
        <fullName evidence="2">Unnamed product</fullName>
    </submittedName>
</protein>
<dbReference type="EMBL" id="CAID01000009">
    <property type="protein sequence ID" value="CEF98992.1"/>
    <property type="molecule type" value="Genomic_DNA"/>
</dbReference>
<dbReference type="KEGG" id="ota:OT_ostta09g01270"/>
<gene>
    <name evidence="2" type="ORF">OT_ostta09g01270</name>
</gene>
<name>A0A090M8F8_OSTTA</name>
<evidence type="ECO:0000313" key="2">
    <source>
        <dbReference type="EMBL" id="CEF98992.1"/>
    </source>
</evidence>
<feature type="compositionally biased region" description="Low complexity" evidence="1">
    <location>
        <begin position="1"/>
        <end position="12"/>
    </location>
</feature>
<feature type="compositionally biased region" description="Basic and acidic residues" evidence="1">
    <location>
        <begin position="150"/>
        <end position="161"/>
    </location>
</feature>
<reference evidence="3" key="1">
    <citation type="journal article" date="2006" name="Proc. Natl. Acad. Sci. U.S.A.">
        <title>Genome analysis of the smallest free-living eukaryote Ostreococcus tauri unveils many unique features.</title>
        <authorList>
            <person name="Derelle E."/>
            <person name="Ferraz C."/>
            <person name="Rombauts S."/>
            <person name="Rouze P."/>
            <person name="Worden A.Z."/>
            <person name="Robbens S."/>
            <person name="Partensky F."/>
            <person name="Degroeve S."/>
            <person name="Echeynie S."/>
            <person name="Cooke R."/>
            <person name="Saeys Y."/>
            <person name="Wuyts J."/>
            <person name="Jabbari K."/>
            <person name="Bowler C."/>
            <person name="Panaud O."/>
            <person name="Piegu B."/>
            <person name="Ball S.G."/>
            <person name="Ral J.-P."/>
            <person name="Bouget F.-Y."/>
            <person name="Piganeau G."/>
            <person name="De Baets B."/>
            <person name="Picard A."/>
            <person name="Delseny M."/>
            <person name="Demaille J."/>
            <person name="Van de Peer Y."/>
            <person name="Moreau H."/>
        </authorList>
    </citation>
    <scope>NUCLEOTIDE SEQUENCE [LARGE SCALE GENOMIC DNA]</scope>
    <source>
        <strain evidence="3">OTTH 0595 / CCAP 157/2 / RCC745</strain>
    </source>
</reference>
<comment type="caution">
    <text evidence="2">The sequence shown here is derived from an EMBL/GenBank/DDBJ whole genome shotgun (WGS) entry which is preliminary data.</text>
</comment>